<feature type="domain" description="Glycosyl transferase family 1" evidence="2">
    <location>
        <begin position="208"/>
        <end position="369"/>
    </location>
</feature>
<gene>
    <name evidence="3" type="ORF">ICL16_36335</name>
</gene>
<reference evidence="3" key="1">
    <citation type="submission" date="2020-09" db="EMBL/GenBank/DDBJ databases">
        <title>Iningainema tapete sp. nov. (Scytonemataceae, Cyanobacteria) from greenhouses in central Florida (USA) produces two types of nodularin with biosynthetic potential for microcystin-LR and anabaenopeptins.</title>
        <authorList>
            <person name="Berthold D.E."/>
            <person name="Lefler F.W."/>
            <person name="Huang I.-S."/>
            <person name="Abdulla H."/>
            <person name="Zimba P.V."/>
            <person name="Laughinghouse H.D. IV."/>
        </authorList>
    </citation>
    <scope>NUCLEOTIDE SEQUENCE</scope>
    <source>
        <strain evidence="3">BLCCT55</strain>
    </source>
</reference>
<sequence length="397" mass="45588">MISTITENQAEKLTNNLRVAWLLPTIHGGSYWHPLFSEFTKIFPQTTIYTGRWDGFAAGFENSFNIELVGKTKFFIITPSEESYPRGFMYVSPAIIGKLLRFKPKVVFVNGFSGWTMLALLLKPLMKWRLIIAYEGSSPNVDYRNSPTHLFWRRKIVEFTDAFITNSQAGKKYLSEILGAKQDKIFARPYEVPTSKAMLKLEKNNELNQQNLQQPIFLFVGQLIRRKGLHRLLEACAILRQQGYTNYTLIVIGQGSERERLERLTQKYELEQTVKWVGWVDYSRIGDYFQLADVFILPTLEDTWGMVVLEAMLFGKPILCSKWAGAVEMIIPEENGYIFDPHAPEETAKLMRCLIDNPHLITSMGQKSQELIASHTSQTAAEYIAQVTSYVLKQIKT</sequence>
<protein>
    <submittedName>
        <fullName evidence="3">Glycosyltransferase family 4 protein</fullName>
    </submittedName>
</protein>
<dbReference type="InterPro" id="IPR001296">
    <property type="entry name" value="Glyco_trans_1"/>
</dbReference>
<proteinExistence type="predicted"/>
<dbReference type="SUPFAM" id="SSF53756">
    <property type="entry name" value="UDP-Glycosyltransferase/glycogen phosphorylase"/>
    <property type="match status" value="1"/>
</dbReference>
<keyword evidence="4" id="KW-1185">Reference proteome</keyword>
<keyword evidence="1" id="KW-0808">Transferase</keyword>
<evidence type="ECO:0000259" key="2">
    <source>
        <dbReference type="Pfam" id="PF00534"/>
    </source>
</evidence>
<evidence type="ECO:0000256" key="1">
    <source>
        <dbReference type="ARBA" id="ARBA00022679"/>
    </source>
</evidence>
<comment type="caution">
    <text evidence="3">The sequence shown here is derived from an EMBL/GenBank/DDBJ whole genome shotgun (WGS) entry which is preliminary data.</text>
</comment>
<accession>A0A8J7CH95</accession>
<dbReference type="PANTHER" id="PTHR46401:SF2">
    <property type="entry name" value="GLYCOSYLTRANSFERASE WBBK-RELATED"/>
    <property type="match status" value="1"/>
</dbReference>
<dbReference type="RefSeq" id="WP_190836447.1">
    <property type="nucleotide sequence ID" value="NZ_CAWPPI010000110.1"/>
</dbReference>
<evidence type="ECO:0000313" key="4">
    <source>
        <dbReference type="Proteomes" id="UP000629098"/>
    </source>
</evidence>
<organism evidence="3 4">
    <name type="scientific">Iningainema tapete BLCC-T55</name>
    <dbReference type="NCBI Taxonomy" id="2748662"/>
    <lineage>
        <taxon>Bacteria</taxon>
        <taxon>Bacillati</taxon>
        <taxon>Cyanobacteriota</taxon>
        <taxon>Cyanophyceae</taxon>
        <taxon>Nostocales</taxon>
        <taxon>Scytonemataceae</taxon>
        <taxon>Iningainema tapete</taxon>
    </lineage>
</organism>
<dbReference type="Proteomes" id="UP000629098">
    <property type="component" value="Unassembled WGS sequence"/>
</dbReference>
<name>A0A8J7CH95_9CYAN</name>
<dbReference type="Gene3D" id="3.40.50.2000">
    <property type="entry name" value="Glycogen Phosphorylase B"/>
    <property type="match status" value="2"/>
</dbReference>
<dbReference type="EMBL" id="JACXAE010000110">
    <property type="protein sequence ID" value="MBD2777375.1"/>
    <property type="molecule type" value="Genomic_DNA"/>
</dbReference>
<dbReference type="Pfam" id="PF00534">
    <property type="entry name" value="Glycos_transf_1"/>
    <property type="match status" value="1"/>
</dbReference>
<dbReference type="CDD" id="cd03801">
    <property type="entry name" value="GT4_PimA-like"/>
    <property type="match status" value="1"/>
</dbReference>
<dbReference type="AlphaFoldDB" id="A0A8J7CH95"/>
<dbReference type="GO" id="GO:0016757">
    <property type="term" value="F:glycosyltransferase activity"/>
    <property type="evidence" value="ECO:0007669"/>
    <property type="project" value="InterPro"/>
</dbReference>
<evidence type="ECO:0000313" key="3">
    <source>
        <dbReference type="EMBL" id="MBD2777375.1"/>
    </source>
</evidence>
<dbReference type="PANTHER" id="PTHR46401">
    <property type="entry name" value="GLYCOSYLTRANSFERASE WBBK-RELATED"/>
    <property type="match status" value="1"/>
</dbReference>